<dbReference type="PANTHER" id="PTHR22789:SF0">
    <property type="entry name" value="3-OXO-TETRONATE 4-PHOSPHATE DECARBOXYLASE-RELATED"/>
    <property type="match status" value="1"/>
</dbReference>
<comment type="caution">
    <text evidence="5">The sequence shown here is derived from an EMBL/GenBank/DDBJ whole genome shotgun (WGS) entry which is preliminary data.</text>
</comment>
<organism evidence="5 6">
    <name type="scientific">Limisphaera ngatamarikiensis</name>
    <dbReference type="NCBI Taxonomy" id="1324935"/>
    <lineage>
        <taxon>Bacteria</taxon>
        <taxon>Pseudomonadati</taxon>
        <taxon>Verrucomicrobiota</taxon>
        <taxon>Verrucomicrobiia</taxon>
        <taxon>Limisphaerales</taxon>
        <taxon>Limisphaeraceae</taxon>
        <taxon>Limisphaera</taxon>
    </lineage>
</organism>
<evidence type="ECO:0000256" key="2">
    <source>
        <dbReference type="ARBA" id="ARBA00023239"/>
    </source>
</evidence>
<dbReference type="GO" id="GO:0016832">
    <property type="term" value="F:aldehyde-lyase activity"/>
    <property type="evidence" value="ECO:0007669"/>
    <property type="project" value="TreeGrafter"/>
</dbReference>
<dbReference type="GO" id="GO:0019323">
    <property type="term" value="P:pentose catabolic process"/>
    <property type="evidence" value="ECO:0007669"/>
    <property type="project" value="TreeGrafter"/>
</dbReference>
<feature type="region of interest" description="Disordered" evidence="3">
    <location>
        <begin position="47"/>
        <end position="73"/>
    </location>
</feature>
<sequence>MKQVISLRDLENLVRQGRDLRELPADAILTPAARDFLQEWQARQAGLPEPGIKTGSGSAPGGGAGSAPPAEVSSASSPAELEAFFHSDYCRELKEQMCDIGRRLWMREYVDGNGGNLAIRVGKDLALCTPTLVSKGFMKPEDMCLVDFTGRQLLGKKKRTSEILMHLQIFQRQPRAVATCHCHPPYATGFAVAGLVPPTCLIPEFEVFASVAVAPYRTPGTPEMGQLVAELVDQHNTILMANHGVVSWSHLGLEDAYFKMEILEAYCRTVLVTAQLGKPPQTMTPQQLRELLKIKQELGIPDPRYGLRECELCDNDQWRPGVTCTVPPRAAMESDLDPEAEKAVQVITDEILARWK</sequence>
<dbReference type="Proteomes" id="UP000477311">
    <property type="component" value="Unassembled WGS sequence"/>
</dbReference>
<evidence type="ECO:0000313" key="5">
    <source>
        <dbReference type="EMBL" id="NGO38362.1"/>
    </source>
</evidence>
<dbReference type="Gene3D" id="3.40.225.10">
    <property type="entry name" value="Class II aldolase/adducin N-terminal domain"/>
    <property type="match status" value="1"/>
</dbReference>
<name>A0A6M1RUD2_9BACT</name>
<dbReference type="GO" id="GO:0005829">
    <property type="term" value="C:cytosol"/>
    <property type="evidence" value="ECO:0007669"/>
    <property type="project" value="TreeGrafter"/>
</dbReference>
<protein>
    <submittedName>
        <fullName evidence="5">Class II aldolase/adducin family protein</fullName>
    </submittedName>
</protein>
<reference evidence="5 6" key="1">
    <citation type="submission" date="2020-02" db="EMBL/GenBank/DDBJ databases">
        <title>Draft genome sequence of Limisphaera ngatamarikiensis NGM72.4T, a thermophilic Verrucomicrobia grouped in subdivision 3.</title>
        <authorList>
            <person name="Carere C.R."/>
            <person name="Steen J."/>
            <person name="Hugenholtz P."/>
            <person name="Stott M.B."/>
        </authorList>
    </citation>
    <scope>NUCLEOTIDE SEQUENCE [LARGE SCALE GENOMIC DNA]</scope>
    <source>
        <strain evidence="5 6">NGM72.4</strain>
    </source>
</reference>
<dbReference type="EMBL" id="JAAKYA010000014">
    <property type="protein sequence ID" value="NGO38362.1"/>
    <property type="molecule type" value="Genomic_DNA"/>
</dbReference>
<dbReference type="SUPFAM" id="SSF53639">
    <property type="entry name" value="AraD/HMP-PK domain-like"/>
    <property type="match status" value="1"/>
</dbReference>
<dbReference type="Pfam" id="PF00596">
    <property type="entry name" value="Aldolase_II"/>
    <property type="match status" value="1"/>
</dbReference>
<accession>A0A6M1RUD2</accession>
<keyword evidence="2" id="KW-0456">Lyase</keyword>
<dbReference type="AlphaFoldDB" id="A0A6M1RUD2"/>
<dbReference type="PANTHER" id="PTHR22789">
    <property type="entry name" value="FUCULOSE PHOSPHATE ALDOLASE"/>
    <property type="match status" value="1"/>
</dbReference>
<gene>
    <name evidence="5" type="ORF">G4L39_02985</name>
</gene>
<proteinExistence type="predicted"/>
<evidence type="ECO:0000313" key="6">
    <source>
        <dbReference type="Proteomes" id="UP000477311"/>
    </source>
</evidence>
<keyword evidence="6" id="KW-1185">Reference proteome</keyword>
<keyword evidence="1" id="KW-0479">Metal-binding</keyword>
<feature type="domain" description="Class II aldolase/adducin N-terminal" evidence="4">
    <location>
        <begin position="95"/>
        <end position="271"/>
    </location>
</feature>
<dbReference type="InterPro" id="IPR050197">
    <property type="entry name" value="Aldolase_class_II_sugar_metab"/>
</dbReference>
<evidence type="ECO:0000256" key="1">
    <source>
        <dbReference type="ARBA" id="ARBA00022723"/>
    </source>
</evidence>
<dbReference type="InterPro" id="IPR001303">
    <property type="entry name" value="Aldolase_II/adducin_N"/>
</dbReference>
<evidence type="ECO:0000259" key="4">
    <source>
        <dbReference type="SMART" id="SM01007"/>
    </source>
</evidence>
<dbReference type="RefSeq" id="WP_165105781.1">
    <property type="nucleotide sequence ID" value="NZ_JAAKYA010000014.1"/>
</dbReference>
<dbReference type="GO" id="GO:0046872">
    <property type="term" value="F:metal ion binding"/>
    <property type="evidence" value="ECO:0007669"/>
    <property type="project" value="UniProtKB-KW"/>
</dbReference>
<dbReference type="SMART" id="SM01007">
    <property type="entry name" value="Aldolase_II"/>
    <property type="match status" value="1"/>
</dbReference>
<dbReference type="InterPro" id="IPR036409">
    <property type="entry name" value="Aldolase_II/adducin_N_sf"/>
</dbReference>
<evidence type="ECO:0000256" key="3">
    <source>
        <dbReference type="SAM" id="MobiDB-lite"/>
    </source>
</evidence>